<feature type="transmembrane region" description="Helical" evidence="2">
    <location>
        <begin position="133"/>
        <end position="158"/>
    </location>
</feature>
<dbReference type="Proteomes" id="UP000280698">
    <property type="component" value="Unassembled WGS sequence"/>
</dbReference>
<organism evidence="3 4">
    <name type="scientific">Micromonospora solifontis</name>
    <dbReference type="NCBI Taxonomy" id="2487138"/>
    <lineage>
        <taxon>Bacteria</taxon>
        <taxon>Bacillati</taxon>
        <taxon>Actinomycetota</taxon>
        <taxon>Actinomycetes</taxon>
        <taxon>Micromonosporales</taxon>
        <taxon>Micromonosporaceae</taxon>
        <taxon>Micromonospora</taxon>
    </lineage>
</organism>
<keyword evidence="2" id="KW-0812">Transmembrane</keyword>
<reference evidence="3 4" key="1">
    <citation type="submission" date="2018-11" db="EMBL/GenBank/DDBJ databases">
        <title>Micromonospora sp. PPF5-17, a new actinomycetes isolated from a hot spring soil.</title>
        <authorList>
            <person name="Thawai C."/>
        </authorList>
    </citation>
    <scope>NUCLEOTIDE SEQUENCE [LARGE SCALE GENOMIC DNA]</scope>
    <source>
        <strain evidence="3 4">PPF5-17</strain>
    </source>
</reference>
<evidence type="ECO:0000256" key="1">
    <source>
        <dbReference type="SAM" id="MobiDB-lite"/>
    </source>
</evidence>
<feature type="compositionally biased region" description="Low complexity" evidence="1">
    <location>
        <begin position="10"/>
        <end position="21"/>
    </location>
</feature>
<keyword evidence="2" id="KW-0472">Membrane</keyword>
<comment type="caution">
    <text evidence="3">The sequence shown here is derived from an EMBL/GenBank/DDBJ whole genome shotgun (WGS) entry which is preliminary data.</text>
</comment>
<feature type="transmembrane region" description="Helical" evidence="2">
    <location>
        <begin position="85"/>
        <end position="107"/>
    </location>
</feature>
<proteinExistence type="predicted"/>
<dbReference type="RefSeq" id="WP_123240203.1">
    <property type="nucleotide sequence ID" value="NZ_JAAHBY010000015.1"/>
</dbReference>
<evidence type="ECO:0000313" key="4">
    <source>
        <dbReference type="Proteomes" id="UP000280698"/>
    </source>
</evidence>
<keyword evidence="4" id="KW-1185">Reference proteome</keyword>
<name>A0ABX9WIJ6_9ACTN</name>
<accession>A0ABX9WIJ6</accession>
<keyword evidence="2" id="KW-1133">Transmembrane helix</keyword>
<sequence>MTDHPSTEQSAPDPARPAPAVGVPASRGDLLWEEAAAELVPAKSLARIDERARRAVTAISLVGTLVTGLGLVAGGQVAGSRSAKVLGVAAVVAAVAAVVLALGALLLRLPRHRVALGNLAEVEGWYRREFGRAWGVVAAGCLTMIAVLLAGTASVVALTDRSGDAPTLSLRLTGTGTEAVLTARVGMTGVDPDAVLRTELTGVRADGSRVSLARESALVGPTRTVTVSLTARPVVDYPTLNVEAVTPEWHCKGSLAVANSTAEPVIGCTRR</sequence>
<gene>
    <name evidence="3" type="ORF">EFE23_07660</name>
</gene>
<evidence type="ECO:0000256" key="2">
    <source>
        <dbReference type="SAM" id="Phobius"/>
    </source>
</evidence>
<dbReference type="EMBL" id="RJLN01000015">
    <property type="protein sequence ID" value="RNL99965.1"/>
    <property type="molecule type" value="Genomic_DNA"/>
</dbReference>
<protein>
    <submittedName>
        <fullName evidence="3">Uncharacterized protein</fullName>
    </submittedName>
</protein>
<evidence type="ECO:0000313" key="3">
    <source>
        <dbReference type="EMBL" id="RNL99965.1"/>
    </source>
</evidence>
<feature type="region of interest" description="Disordered" evidence="1">
    <location>
        <begin position="1"/>
        <end position="21"/>
    </location>
</feature>
<feature type="transmembrane region" description="Helical" evidence="2">
    <location>
        <begin position="55"/>
        <end position="73"/>
    </location>
</feature>